<reference evidence="4 5" key="1">
    <citation type="submission" date="2016-06" db="EMBL/GenBank/DDBJ databases">
        <authorList>
            <person name="Kjaerup R.B."/>
            <person name="Dalgaard T.S."/>
            <person name="Juul-Madsen H.R."/>
        </authorList>
    </citation>
    <scope>NUCLEOTIDE SEQUENCE [LARGE SCALE GENOMIC DNA]</scope>
    <source>
        <strain evidence="4 5">DSM 45577</strain>
    </source>
</reference>
<dbReference type="EMBL" id="FMIA01000002">
    <property type="protein sequence ID" value="SCL47476.1"/>
    <property type="molecule type" value="Genomic_DNA"/>
</dbReference>
<sequence>MTDLPATPSRFTPVGSPPAGGAAPGLPADGFGLGLPAGGAAPGLPADGFGLDRDRPVDGPGPLGETRGRGLVPEVERIAVLRANALGDFIFILPALDALRAAYPGAEIVLLGAPWHAKLLRDRPGPVDRVAVVPPAPGIRAAEPGEAEGRLAAFLTAARTERFDLALQLHGGGANSNPVVSGLGARVTAGLRAEDAPPLDRWVRYVYYQHEVLRYLEVVTLVGAPATTIVPRLAVTDTDRAEARAVLGEPGRPRVALHPGATDTRRRWPVERFAEVARELATAGYEVLVTGTPSERAVVDRLVTLAEAPVRPLVGTLGLGGLAACYAECALVVSNDTGPLHLAAAVGTATVGVYWVGNLINSGSLVRDRHRPIVSWTVHCPVCGVDCTRGLYPHRDGSGECPHRDSFVADVPAAEVLEAAHELLT</sequence>
<dbReference type="AlphaFoldDB" id="A0A1C6U0A7"/>
<protein>
    <submittedName>
        <fullName evidence="4">ADP-heptose:LPS heptosyltransferase</fullName>
    </submittedName>
</protein>
<dbReference type="SUPFAM" id="SSF53756">
    <property type="entry name" value="UDP-Glycosyltransferase/glycogen phosphorylase"/>
    <property type="match status" value="1"/>
</dbReference>
<dbReference type="GO" id="GO:0005829">
    <property type="term" value="C:cytosol"/>
    <property type="evidence" value="ECO:0007669"/>
    <property type="project" value="TreeGrafter"/>
</dbReference>
<evidence type="ECO:0000256" key="2">
    <source>
        <dbReference type="ARBA" id="ARBA00022679"/>
    </source>
</evidence>
<dbReference type="STRING" id="683228.GA0070617_0592"/>
<dbReference type="InterPro" id="IPR002201">
    <property type="entry name" value="Glyco_trans_9"/>
</dbReference>
<name>A0A1C6U0A7_9ACTN</name>
<dbReference type="Pfam" id="PF01075">
    <property type="entry name" value="Glyco_transf_9"/>
    <property type="match status" value="1"/>
</dbReference>
<dbReference type="Gene3D" id="3.40.50.2000">
    <property type="entry name" value="Glycogen Phosphorylase B"/>
    <property type="match status" value="2"/>
</dbReference>
<dbReference type="RefSeq" id="WP_229688407.1">
    <property type="nucleotide sequence ID" value="NZ_BMMJ01000006.1"/>
</dbReference>
<evidence type="ECO:0000313" key="5">
    <source>
        <dbReference type="Proteomes" id="UP000198937"/>
    </source>
</evidence>
<proteinExistence type="predicted"/>
<gene>
    <name evidence="4" type="ORF">GA0070617_0592</name>
</gene>
<dbReference type="PANTHER" id="PTHR30160:SF1">
    <property type="entry name" value="LIPOPOLYSACCHARIDE 1,2-N-ACETYLGLUCOSAMINETRANSFERASE-RELATED"/>
    <property type="match status" value="1"/>
</dbReference>
<evidence type="ECO:0000313" key="4">
    <source>
        <dbReference type="EMBL" id="SCL47476.1"/>
    </source>
</evidence>
<dbReference type="GO" id="GO:0009244">
    <property type="term" value="P:lipopolysaccharide core region biosynthetic process"/>
    <property type="evidence" value="ECO:0007669"/>
    <property type="project" value="TreeGrafter"/>
</dbReference>
<dbReference type="InterPro" id="IPR051199">
    <property type="entry name" value="LPS_LOS_Heptosyltrfase"/>
</dbReference>
<feature type="compositionally biased region" description="Low complexity" evidence="3">
    <location>
        <begin position="17"/>
        <end position="27"/>
    </location>
</feature>
<accession>A0A1C6U0A7</accession>
<feature type="region of interest" description="Disordered" evidence="3">
    <location>
        <begin position="1"/>
        <end position="27"/>
    </location>
</feature>
<organism evidence="4 5">
    <name type="scientific">Micromonospora yangpuensis</name>
    <dbReference type="NCBI Taxonomy" id="683228"/>
    <lineage>
        <taxon>Bacteria</taxon>
        <taxon>Bacillati</taxon>
        <taxon>Actinomycetota</taxon>
        <taxon>Actinomycetes</taxon>
        <taxon>Micromonosporales</taxon>
        <taxon>Micromonosporaceae</taxon>
        <taxon>Micromonospora</taxon>
    </lineage>
</organism>
<keyword evidence="2 4" id="KW-0808">Transferase</keyword>
<dbReference type="GO" id="GO:0008713">
    <property type="term" value="F:ADP-heptose-lipopolysaccharide heptosyltransferase activity"/>
    <property type="evidence" value="ECO:0007669"/>
    <property type="project" value="TreeGrafter"/>
</dbReference>
<dbReference type="Proteomes" id="UP000198937">
    <property type="component" value="Unassembled WGS sequence"/>
</dbReference>
<dbReference type="PANTHER" id="PTHR30160">
    <property type="entry name" value="TETRAACYLDISACCHARIDE 4'-KINASE-RELATED"/>
    <property type="match status" value="1"/>
</dbReference>
<keyword evidence="1" id="KW-0328">Glycosyltransferase</keyword>
<evidence type="ECO:0000256" key="3">
    <source>
        <dbReference type="SAM" id="MobiDB-lite"/>
    </source>
</evidence>
<feature type="region of interest" description="Disordered" evidence="3">
    <location>
        <begin position="44"/>
        <end position="68"/>
    </location>
</feature>
<dbReference type="CDD" id="cd03789">
    <property type="entry name" value="GT9_LPS_heptosyltransferase"/>
    <property type="match status" value="1"/>
</dbReference>
<keyword evidence="5" id="KW-1185">Reference proteome</keyword>
<evidence type="ECO:0000256" key="1">
    <source>
        <dbReference type="ARBA" id="ARBA00022676"/>
    </source>
</evidence>